<dbReference type="InterPro" id="IPR000801">
    <property type="entry name" value="Esterase-like"/>
</dbReference>
<evidence type="ECO:0000256" key="1">
    <source>
        <dbReference type="SAM" id="SignalP"/>
    </source>
</evidence>
<dbReference type="InterPro" id="IPR050583">
    <property type="entry name" value="Mycobacterial_A85_antigen"/>
</dbReference>
<reference evidence="3" key="1">
    <citation type="journal article" date="2019" name="Int. J. Syst. Evol. Microbiol.">
        <title>The Global Catalogue of Microorganisms (GCM) 10K type strain sequencing project: providing services to taxonomists for standard genome sequencing and annotation.</title>
        <authorList>
            <consortium name="The Broad Institute Genomics Platform"/>
            <consortium name="The Broad Institute Genome Sequencing Center for Infectious Disease"/>
            <person name="Wu L."/>
            <person name="Ma J."/>
        </authorList>
    </citation>
    <scope>NUCLEOTIDE SEQUENCE [LARGE SCALE GENOMIC DNA]</scope>
    <source>
        <strain evidence="3">JCM 17986</strain>
    </source>
</reference>
<dbReference type="Gene3D" id="3.40.50.1820">
    <property type="entry name" value="alpha/beta hydrolase"/>
    <property type="match status" value="1"/>
</dbReference>
<dbReference type="PANTHER" id="PTHR48098">
    <property type="entry name" value="ENTEROCHELIN ESTERASE-RELATED"/>
    <property type="match status" value="1"/>
</dbReference>
<name>A0ABP9H2F8_9ACTN</name>
<feature type="signal peptide" evidence="1">
    <location>
        <begin position="1"/>
        <end position="36"/>
    </location>
</feature>
<evidence type="ECO:0000313" key="3">
    <source>
        <dbReference type="Proteomes" id="UP001500466"/>
    </source>
</evidence>
<sequence>MPPGSAVPRRRVGLSLVLALLASFLGLGAAATTSHAATDTNPASVLWEAYPDTDAYPHNSTDPVKRVIDIGIRSPSTDAAVKWVRVLLPVGWSKTATRTWPTLWLLHGGGDDHTSYTTNTHIEEMTADKDAMVVMPQTSKCSSYTNWWNYGDESQPPDWEDYVVDEVSQILESQYRANDQRAVLGISMGGGGAMMLAGKHPGHFKAVAELSGAVNMLHYDADELLQGPSVVKWGAAACDVPVDWKRVNGEPGYPFYTTDPTDLRQQRLWKENSAIGNAAGLRGTPLYVYYGNGSDAPRNWTWTGTATTPRMPAARCTSPAAGNDGVAAFVERNIRAQNQDFVAELGSLGIPATVCAAAGQHGWDYWEPEIWTALPMLLSAIGA</sequence>
<evidence type="ECO:0000313" key="2">
    <source>
        <dbReference type="EMBL" id="GAA4959565.1"/>
    </source>
</evidence>
<keyword evidence="3" id="KW-1185">Reference proteome</keyword>
<feature type="chain" id="PRO_5046141701" evidence="1">
    <location>
        <begin position="37"/>
        <end position="383"/>
    </location>
</feature>
<dbReference type="InterPro" id="IPR029058">
    <property type="entry name" value="AB_hydrolase_fold"/>
</dbReference>
<gene>
    <name evidence="2" type="ORF">GCM10023205_23230</name>
</gene>
<dbReference type="GO" id="GO:0016787">
    <property type="term" value="F:hydrolase activity"/>
    <property type="evidence" value="ECO:0007669"/>
    <property type="project" value="UniProtKB-KW"/>
</dbReference>
<proteinExistence type="predicted"/>
<keyword evidence="1" id="KW-0732">Signal</keyword>
<dbReference type="PANTHER" id="PTHR48098:SF1">
    <property type="entry name" value="DIACYLGLYCEROL ACYLTRANSFERASE_MYCOLYLTRANSFERASE AG85A"/>
    <property type="match status" value="1"/>
</dbReference>
<accession>A0ABP9H2F8</accession>
<protein>
    <submittedName>
        <fullName evidence="2">Alpha/beta hydrolase family protein</fullName>
    </submittedName>
</protein>
<keyword evidence="2" id="KW-0378">Hydrolase</keyword>
<dbReference type="RefSeq" id="WP_345675308.1">
    <property type="nucleotide sequence ID" value="NZ_BAABHS010000007.1"/>
</dbReference>
<dbReference type="Pfam" id="PF00756">
    <property type="entry name" value="Esterase"/>
    <property type="match status" value="1"/>
</dbReference>
<organism evidence="2 3">
    <name type="scientific">Yinghuangia aomiensis</name>
    <dbReference type="NCBI Taxonomy" id="676205"/>
    <lineage>
        <taxon>Bacteria</taxon>
        <taxon>Bacillati</taxon>
        <taxon>Actinomycetota</taxon>
        <taxon>Actinomycetes</taxon>
        <taxon>Kitasatosporales</taxon>
        <taxon>Streptomycetaceae</taxon>
        <taxon>Yinghuangia</taxon>
    </lineage>
</organism>
<dbReference type="SUPFAM" id="SSF53474">
    <property type="entry name" value="alpha/beta-Hydrolases"/>
    <property type="match status" value="1"/>
</dbReference>
<comment type="caution">
    <text evidence="2">The sequence shown here is derived from an EMBL/GenBank/DDBJ whole genome shotgun (WGS) entry which is preliminary data.</text>
</comment>
<dbReference type="EMBL" id="BAABHS010000007">
    <property type="protein sequence ID" value="GAA4959565.1"/>
    <property type="molecule type" value="Genomic_DNA"/>
</dbReference>
<dbReference type="Proteomes" id="UP001500466">
    <property type="component" value="Unassembled WGS sequence"/>
</dbReference>